<dbReference type="OrthoDB" id="34166at2"/>
<dbReference type="Gene3D" id="1.20.910.10">
    <property type="entry name" value="Heme oxygenase-like"/>
    <property type="match status" value="1"/>
</dbReference>
<dbReference type="GO" id="GO:0005829">
    <property type="term" value="C:cytosol"/>
    <property type="evidence" value="ECO:0007669"/>
    <property type="project" value="TreeGrafter"/>
</dbReference>
<name>A0A0D6PII7_9PROT</name>
<evidence type="ECO:0000313" key="3">
    <source>
        <dbReference type="Proteomes" id="UP000032668"/>
    </source>
</evidence>
<proteinExistence type="predicted"/>
<dbReference type="AlphaFoldDB" id="A0A0D6PII7"/>
<dbReference type="InterPro" id="IPR016084">
    <property type="entry name" value="Haem_Oase-like_multi-hlx"/>
</dbReference>
<protein>
    <submittedName>
        <fullName evidence="2">Transcriptional regulator TenA</fullName>
    </submittedName>
</protein>
<dbReference type="EMBL" id="BANC01000095">
    <property type="protein sequence ID" value="GAN81482.1"/>
    <property type="molecule type" value="Genomic_DNA"/>
</dbReference>
<dbReference type="InterPro" id="IPR004305">
    <property type="entry name" value="Thiaminase-2/PQQC"/>
</dbReference>
<dbReference type="RefSeq" id="WP_048879867.1">
    <property type="nucleotide sequence ID" value="NZ_BANC01000095.1"/>
</dbReference>
<keyword evidence="3" id="KW-1185">Reference proteome</keyword>
<dbReference type="InterPro" id="IPR050967">
    <property type="entry name" value="Thiamine_Salvage_TenA"/>
</dbReference>
<organism evidence="2 3">
    <name type="scientific">Acidocella aminolytica 101 = DSM 11237</name>
    <dbReference type="NCBI Taxonomy" id="1120923"/>
    <lineage>
        <taxon>Bacteria</taxon>
        <taxon>Pseudomonadati</taxon>
        <taxon>Pseudomonadota</taxon>
        <taxon>Alphaproteobacteria</taxon>
        <taxon>Acetobacterales</taxon>
        <taxon>Acidocellaceae</taxon>
        <taxon>Acidocella</taxon>
    </lineage>
</organism>
<evidence type="ECO:0000313" key="2">
    <source>
        <dbReference type="EMBL" id="GAN81482.1"/>
    </source>
</evidence>
<dbReference type="PANTHER" id="PTHR43198:SF2">
    <property type="entry name" value="SI:CH1073-67J19.1-RELATED"/>
    <property type="match status" value="1"/>
</dbReference>
<dbReference type="SUPFAM" id="SSF48613">
    <property type="entry name" value="Heme oxygenase-like"/>
    <property type="match status" value="1"/>
</dbReference>
<comment type="caution">
    <text evidence="2">The sequence shown here is derived from an EMBL/GenBank/DDBJ whole genome shotgun (WGS) entry which is preliminary data.</text>
</comment>
<sequence length="217" mass="23544">MAGLFTRLRDGAGADWEAYVRHPFVAALADGALPRESFRNFLVQDYLFLIQYARAYALLAYKLEALPDIQAALETAKALIETEMPLHVQYCAGWGIDEAQMLAAPPALEMLAYTRFVLAAGHGGDALDLLAALAPCIAGYAEIGAWASARAGADNPYREWIETYTGPAYLESVDASLAMIDRVGAALGAEARLPRLQAVFTQATRLEAAFWNTGWRG</sequence>
<evidence type="ECO:0000259" key="1">
    <source>
        <dbReference type="Pfam" id="PF03070"/>
    </source>
</evidence>
<dbReference type="Proteomes" id="UP000032668">
    <property type="component" value="Unassembled WGS sequence"/>
</dbReference>
<dbReference type="STRING" id="1120923.SAMN02746095_01919"/>
<feature type="domain" description="Thiaminase-2/PQQC" evidence="1">
    <location>
        <begin position="16"/>
        <end position="216"/>
    </location>
</feature>
<dbReference type="Pfam" id="PF03070">
    <property type="entry name" value="TENA_THI-4"/>
    <property type="match status" value="1"/>
</dbReference>
<gene>
    <name evidence="2" type="ORF">Aam_097_007</name>
</gene>
<accession>A0A0D6PII7</accession>
<reference evidence="2 3" key="1">
    <citation type="submission" date="2012-11" db="EMBL/GenBank/DDBJ databases">
        <title>Whole genome sequence of Acidocella aminolytica 101 = DSM 11237.</title>
        <authorList>
            <person name="Azuma Y."/>
            <person name="Higashiura N."/>
            <person name="Hirakawa H."/>
            <person name="Matsushita K."/>
        </authorList>
    </citation>
    <scope>NUCLEOTIDE SEQUENCE [LARGE SCALE GENOMIC DNA]</scope>
    <source>
        <strain evidence="3">101 / DSM 11237</strain>
    </source>
</reference>
<dbReference type="CDD" id="cd19367">
    <property type="entry name" value="TenA_C_ScTHI20-like"/>
    <property type="match status" value="1"/>
</dbReference>
<dbReference type="PANTHER" id="PTHR43198">
    <property type="entry name" value="BIFUNCTIONAL TH2 PROTEIN"/>
    <property type="match status" value="1"/>
</dbReference>